<evidence type="ECO:0000313" key="5">
    <source>
        <dbReference type="Proteomes" id="UP001268256"/>
    </source>
</evidence>
<dbReference type="InterPro" id="IPR002495">
    <property type="entry name" value="Glyco_trans_8"/>
</dbReference>
<sequence>MPIHLIFALDKGYLFGLVTAINSILQNTASPSRLFLHIITPPSESKFFESEINAYFPHPPFQFRVREYHPNQIIQDYVQRKYQPKSRKSENAIFLLYSRLFLKDIFPDLGKVIFLDTDLIVLQDIAVLFDSISFTAEYYFAAAPNLFPAIFHFSRPWVAISELRKFKQTFNAGVLFIDLSFWGDQNYQQLYRYLAWEAQHNYRLFQLNDETLLNLMFKDYIHLDRKWNCCGFGNYRWISWALRKPRSEIGILHWSGGHHKPWSSQNIPYADLWHAYALEKLTP</sequence>
<dbReference type="Gene3D" id="3.90.550.10">
    <property type="entry name" value="Spore Coat Polysaccharide Biosynthesis Protein SpsA, Chain A"/>
    <property type="match status" value="1"/>
</dbReference>
<evidence type="ECO:0000313" key="4">
    <source>
        <dbReference type="EMBL" id="MDS3859861.1"/>
    </source>
</evidence>
<reference evidence="5" key="1">
    <citation type="submission" date="2023-07" db="EMBL/GenBank/DDBJ databases">
        <authorList>
            <person name="Luz R."/>
            <person name="Cordeiro R."/>
            <person name="Fonseca A."/>
            <person name="Goncalves V."/>
        </authorList>
    </citation>
    <scope>NUCLEOTIDE SEQUENCE [LARGE SCALE GENOMIC DNA]</scope>
    <source>
        <strain evidence="5">BACA0444</strain>
    </source>
</reference>
<evidence type="ECO:0000256" key="3">
    <source>
        <dbReference type="ARBA" id="ARBA00022723"/>
    </source>
</evidence>
<name>A0AAE4FPR9_9CYAN</name>
<keyword evidence="2" id="KW-0808">Transferase</keyword>
<dbReference type="AlphaFoldDB" id="A0AAE4FPR9"/>
<dbReference type="PANTHER" id="PTHR13778:SF47">
    <property type="entry name" value="LIPOPOLYSACCHARIDE 1,3-GALACTOSYLTRANSFERASE"/>
    <property type="match status" value="1"/>
</dbReference>
<comment type="caution">
    <text evidence="4">The sequence shown here is derived from an EMBL/GenBank/DDBJ whole genome shotgun (WGS) entry which is preliminary data.</text>
</comment>
<proteinExistence type="predicted"/>
<dbReference type="GO" id="GO:0016757">
    <property type="term" value="F:glycosyltransferase activity"/>
    <property type="evidence" value="ECO:0007669"/>
    <property type="project" value="UniProtKB-KW"/>
</dbReference>
<evidence type="ECO:0000256" key="1">
    <source>
        <dbReference type="ARBA" id="ARBA00022676"/>
    </source>
</evidence>
<keyword evidence="5" id="KW-1185">Reference proteome</keyword>
<dbReference type="Pfam" id="PF01501">
    <property type="entry name" value="Glyco_transf_8"/>
    <property type="match status" value="1"/>
</dbReference>
<organism evidence="4 5">
    <name type="scientific">Pseudocalidococcus azoricus BACA0444</name>
    <dbReference type="NCBI Taxonomy" id="2918990"/>
    <lineage>
        <taxon>Bacteria</taxon>
        <taxon>Bacillati</taxon>
        <taxon>Cyanobacteriota</taxon>
        <taxon>Cyanophyceae</taxon>
        <taxon>Acaryochloridales</taxon>
        <taxon>Thermosynechococcaceae</taxon>
        <taxon>Pseudocalidococcus</taxon>
        <taxon>Pseudocalidococcus azoricus</taxon>
    </lineage>
</organism>
<dbReference type="EMBL" id="JAVMIP010000002">
    <property type="protein sequence ID" value="MDS3859861.1"/>
    <property type="molecule type" value="Genomic_DNA"/>
</dbReference>
<dbReference type="Proteomes" id="UP001268256">
    <property type="component" value="Unassembled WGS sequence"/>
</dbReference>
<dbReference type="SUPFAM" id="SSF53448">
    <property type="entry name" value="Nucleotide-diphospho-sugar transferases"/>
    <property type="match status" value="1"/>
</dbReference>
<keyword evidence="1" id="KW-0328">Glycosyltransferase</keyword>
<dbReference type="InterPro" id="IPR050748">
    <property type="entry name" value="Glycosyltrans_8_dom-fam"/>
</dbReference>
<dbReference type="InterPro" id="IPR029044">
    <property type="entry name" value="Nucleotide-diphossugar_trans"/>
</dbReference>
<dbReference type="RefSeq" id="WP_322877163.1">
    <property type="nucleotide sequence ID" value="NZ_JAVMIP010000002.1"/>
</dbReference>
<accession>A0AAE4FPR9</accession>
<dbReference type="PANTHER" id="PTHR13778">
    <property type="entry name" value="GLYCOSYLTRANSFERASE 8 DOMAIN-CONTAINING PROTEIN"/>
    <property type="match status" value="1"/>
</dbReference>
<keyword evidence="3" id="KW-0479">Metal-binding</keyword>
<evidence type="ECO:0000256" key="2">
    <source>
        <dbReference type="ARBA" id="ARBA00022679"/>
    </source>
</evidence>
<dbReference type="GO" id="GO:0046872">
    <property type="term" value="F:metal ion binding"/>
    <property type="evidence" value="ECO:0007669"/>
    <property type="project" value="UniProtKB-KW"/>
</dbReference>
<protein>
    <submittedName>
        <fullName evidence="4">Glycosyltransferase</fullName>
    </submittedName>
</protein>
<gene>
    <name evidence="4" type="ORF">RIF25_03470</name>
</gene>